<sequence>MKWQIFLCASAMATVAVMRFAVAQQQFLTSPPPENKHMKPEETEYYSPVPPVVTPGNACGEAPSDAIILFDGKDLNNWVSANDTTKPAQWTVQDGVMTVKPGTGNIQTRQRFMDYQLHLEWREPVETADHTGQDRGNSGLFLASVGPGDDGYELQILDSYHNKTYVNGQCGSIYKQYPPLVNACRPPGEWQTYDVVWIAPRFNPDGTLKSPARVTVFQNGILIQNDVVLKGRTLYIGHPYYSPHGPSPIKLQDHHHLVSFRNIWVRPLHFSE</sequence>
<name>A0A2M9CU38_9BACT</name>
<comment type="caution">
    <text evidence="3">The sequence shown here is derived from an EMBL/GenBank/DDBJ whole genome shotgun (WGS) entry which is preliminary data.</text>
</comment>
<organism evidence="3 4">
    <name type="scientific">Thermoflavifilum aggregans</name>
    <dbReference type="NCBI Taxonomy" id="454188"/>
    <lineage>
        <taxon>Bacteria</taxon>
        <taxon>Pseudomonadati</taxon>
        <taxon>Bacteroidota</taxon>
        <taxon>Chitinophagia</taxon>
        <taxon>Chitinophagales</taxon>
        <taxon>Chitinophagaceae</taxon>
        <taxon>Thermoflavifilum</taxon>
    </lineage>
</organism>
<dbReference type="Gene3D" id="2.60.120.560">
    <property type="entry name" value="Exo-inulinase, domain 1"/>
    <property type="match status" value="1"/>
</dbReference>
<protein>
    <submittedName>
        <fullName evidence="3">Uncharacterized protein DUF1080</fullName>
    </submittedName>
</protein>
<accession>A0A2M9CU38</accession>
<feature type="domain" description="3-keto-alpha-glucoside-1,2-lyase/3-keto-2-hydroxy-glucal hydratase" evidence="2">
    <location>
        <begin position="66"/>
        <end position="266"/>
    </location>
</feature>
<evidence type="ECO:0000256" key="1">
    <source>
        <dbReference type="SAM" id="SignalP"/>
    </source>
</evidence>
<dbReference type="Pfam" id="PF06439">
    <property type="entry name" value="3keto-disac_hyd"/>
    <property type="match status" value="1"/>
</dbReference>
<proteinExistence type="predicted"/>
<reference evidence="3 4" key="1">
    <citation type="submission" date="2017-11" db="EMBL/GenBank/DDBJ databases">
        <title>Genomic Encyclopedia of Archaeal and Bacterial Type Strains, Phase II (KMG-II): From Individual Species to Whole Genera.</title>
        <authorList>
            <person name="Goeker M."/>
        </authorList>
    </citation>
    <scope>NUCLEOTIDE SEQUENCE [LARGE SCALE GENOMIC DNA]</scope>
    <source>
        <strain evidence="3 4">DSM 27268</strain>
    </source>
</reference>
<evidence type="ECO:0000313" key="3">
    <source>
        <dbReference type="EMBL" id="PJJ75436.1"/>
    </source>
</evidence>
<feature type="signal peptide" evidence="1">
    <location>
        <begin position="1"/>
        <end position="23"/>
    </location>
</feature>
<keyword evidence="4" id="KW-1185">Reference proteome</keyword>
<dbReference type="EMBL" id="PGFG01000001">
    <property type="protein sequence ID" value="PJJ75436.1"/>
    <property type="molecule type" value="Genomic_DNA"/>
</dbReference>
<feature type="chain" id="PRO_5014818881" evidence="1">
    <location>
        <begin position="24"/>
        <end position="272"/>
    </location>
</feature>
<dbReference type="GO" id="GO:0016787">
    <property type="term" value="F:hydrolase activity"/>
    <property type="evidence" value="ECO:0007669"/>
    <property type="project" value="InterPro"/>
</dbReference>
<evidence type="ECO:0000313" key="4">
    <source>
        <dbReference type="Proteomes" id="UP000230000"/>
    </source>
</evidence>
<dbReference type="InterPro" id="IPR010496">
    <property type="entry name" value="AL/BT2_dom"/>
</dbReference>
<evidence type="ECO:0000259" key="2">
    <source>
        <dbReference type="Pfam" id="PF06439"/>
    </source>
</evidence>
<keyword evidence="1" id="KW-0732">Signal</keyword>
<dbReference type="RefSeq" id="WP_245860649.1">
    <property type="nucleotide sequence ID" value="NZ_PGFG01000001.1"/>
</dbReference>
<dbReference type="AlphaFoldDB" id="A0A2M9CU38"/>
<gene>
    <name evidence="3" type="ORF">BXY57_1012</name>
</gene>
<dbReference type="Proteomes" id="UP000230000">
    <property type="component" value="Unassembled WGS sequence"/>
</dbReference>